<reference evidence="1 2" key="1">
    <citation type="submission" date="2018-08" db="EMBL/GenBank/DDBJ databases">
        <title>A genome reference for cultivated species of the human gut microbiota.</title>
        <authorList>
            <person name="Zou Y."/>
            <person name="Xue W."/>
            <person name="Luo G."/>
        </authorList>
    </citation>
    <scope>NUCLEOTIDE SEQUENCE [LARGE SCALE GENOMIC DNA]</scope>
    <source>
        <strain evidence="1 2">AF42-9</strain>
    </source>
</reference>
<protein>
    <submittedName>
        <fullName evidence="1">Uncharacterized protein</fullName>
    </submittedName>
</protein>
<sequence>MARRIIKLKIHKIIFFITMIASVQYNDLRGTAAADVSDFHMNSLQKYLIDTYKTYDSERYVCRGCVMWISGQRDEPSLSMSFLCWDKTAEKFVRFYPKKKIDLNEAFSLFKRFEVVMGTDVNDIDVNDDDCLDLL</sequence>
<comment type="caution">
    <text evidence="1">The sequence shown here is derived from an EMBL/GenBank/DDBJ whole genome shotgun (WGS) entry which is preliminary data.</text>
</comment>
<organism evidence="1 2">
    <name type="scientific">Leyella stercorea</name>
    <dbReference type="NCBI Taxonomy" id="363265"/>
    <lineage>
        <taxon>Bacteria</taxon>
        <taxon>Pseudomonadati</taxon>
        <taxon>Bacteroidota</taxon>
        <taxon>Bacteroidia</taxon>
        <taxon>Bacteroidales</taxon>
        <taxon>Prevotellaceae</taxon>
        <taxon>Leyella</taxon>
    </lineage>
</organism>
<gene>
    <name evidence="1" type="ORF">DW060_05710</name>
</gene>
<proteinExistence type="predicted"/>
<dbReference type="AlphaFoldDB" id="A0A415GN37"/>
<accession>A0A415GN37</accession>
<name>A0A415GN37_9BACT</name>
<dbReference type="EMBL" id="QRNO01000022">
    <property type="protein sequence ID" value="RHK51018.1"/>
    <property type="molecule type" value="Genomic_DNA"/>
</dbReference>
<evidence type="ECO:0000313" key="1">
    <source>
        <dbReference type="EMBL" id="RHK51018.1"/>
    </source>
</evidence>
<dbReference type="Proteomes" id="UP000286598">
    <property type="component" value="Unassembled WGS sequence"/>
</dbReference>
<evidence type="ECO:0000313" key="2">
    <source>
        <dbReference type="Proteomes" id="UP000286598"/>
    </source>
</evidence>
<keyword evidence="2" id="KW-1185">Reference proteome</keyword>